<feature type="compositionally biased region" description="Low complexity" evidence="1">
    <location>
        <begin position="260"/>
        <end position="276"/>
    </location>
</feature>
<feature type="domain" description="DUF6777" evidence="2">
    <location>
        <begin position="72"/>
        <end position="246"/>
    </location>
</feature>
<proteinExistence type="predicted"/>
<dbReference type="InterPro" id="IPR046704">
    <property type="entry name" value="DUF6777"/>
</dbReference>
<evidence type="ECO:0000313" key="4">
    <source>
        <dbReference type="Proteomes" id="UP000586827"/>
    </source>
</evidence>
<comment type="caution">
    <text evidence="3">The sequence shown here is derived from an EMBL/GenBank/DDBJ whole genome shotgun (WGS) entry which is preliminary data.</text>
</comment>
<dbReference type="EMBL" id="JABELX010000001">
    <property type="protein sequence ID" value="NNH69258.1"/>
    <property type="molecule type" value="Genomic_DNA"/>
</dbReference>
<gene>
    <name evidence="3" type="ORF">HLB23_05130</name>
</gene>
<dbReference type="Proteomes" id="UP000586827">
    <property type="component" value="Unassembled WGS sequence"/>
</dbReference>
<organism evidence="3 4">
    <name type="scientific">Nocardia uniformis</name>
    <dbReference type="NCBI Taxonomy" id="53432"/>
    <lineage>
        <taxon>Bacteria</taxon>
        <taxon>Bacillati</taxon>
        <taxon>Actinomycetota</taxon>
        <taxon>Actinomycetes</taxon>
        <taxon>Mycobacteriales</taxon>
        <taxon>Nocardiaceae</taxon>
        <taxon>Nocardia</taxon>
    </lineage>
</organism>
<feature type="compositionally biased region" description="Polar residues" evidence="1">
    <location>
        <begin position="374"/>
        <end position="384"/>
    </location>
</feature>
<sequence length="384" mass="40422">MVIALVALIARSNARSDQAGSTPPVLGLTEVYRHGGDALGDDPFRGNPAPNSAAVAVSSNPFGEGGSQTDRSFSGNEPSFYGGVPNEPVGGRDDTIAHFGADRVATEAAVDALRSDEQLRWRGGDTLTVDNFGTYLAELTPVVLRVDVRLTYHLLREGRAIPQQAVLESGTVVLVDVFGIPRIRAISATPLTLPQVVSGPQVSFTGDPWDDFDPSWVFAIRPSDEALAVLALFDLTTAGEFQRPCGTTGDRDIVDRVPTVPATTSTSTPDTPAPTTNPGGGEVDVSGIWILASEFSGVEGTLLREGTGFRYRTPQTNDHIGWDCFLSGQPGQTATMECLSTGNGYSSTWSATGPITAISPNGRPKLRFDGTSAGPATTMTLTPQ</sequence>
<name>A0A849BVX0_9NOCA</name>
<dbReference type="RefSeq" id="WP_067525276.1">
    <property type="nucleotide sequence ID" value="NZ_JABELX010000001.1"/>
</dbReference>
<feature type="region of interest" description="Disordered" evidence="1">
    <location>
        <begin position="260"/>
        <end position="280"/>
    </location>
</feature>
<dbReference type="Pfam" id="PF20568">
    <property type="entry name" value="DUF6777"/>
    <property type="match status" value="1"/>
</dbReference>
<reference evidence="3 4" key="1">
    <citation type="submission" date="2020-05" db="EMBL/GenBank/DDBJ databases">
        <title>MicrobeNet Type strains.</title>
        <authorList>
            <person name="Nicholson A.C."/>
        </authorList>
    </citation>
    <scope>NUCLEOTIDE SEQUENCE [LARGE SCALE GENOMIC DNA]</scope>
    <source>
        <strain evidence="3 4">JCM 3224</strain>
    </source>
</reference>
<feature type="compositionally biased region" description="Polar residues" evidence="1">
    <location>
        <begin position="67"/>
        <end position="77"/>
    </location>
</feature>
<protein>
    <recommendedName>
        <fullName evidence="2">DUF6777 domain-containing protein</fullName>
    </recommendedName>
</protein>
<keyword evidence="4" id="KW-1185">Reference proteome</keyword>
<evidence type="ECO:0000313" key="3">
    <source>
        <dbReference type="EMBL" id="NNH69258.1"/>
    </source>
</evidence>
<evidence type="ECO:0000259" key="2">
    <source>
        <dbReference type="Pfam" id="PF20568"/>
    </source>
</evidence>
<accession>A0A849BVX0</accession>
<evidence type="ECO:0000256" key="1">
    <source>
        <dbReference type="SAM" id="MobiDB-lite"/>
    </source>
</evidence>
<feature type="region of interest" description="Disordered" evidence="1">
    <location>
        <begin position="361"/>
        <end position="384"/>
    </location>
</feature>
<feature type="region of interest" description="Disordered" evidence="1">
    <location>
        <begin position="58"/>
        <end position="87"/>
    </location>
</feature>
<dbReference type="AlphaFoldDB" id="A0A849BVX0"/>